<evidence type="ECO:0000313" key="3">
    <source>
        <dbReference type="WBParaSite" id="SPAL_0001614700.1"/>
    </source>
</evidence>
<dbReference type="Proteomes" id="UP000046392">
    <property type="component" value="Unplaced"/>
</dbReference>
<reference evidence="3" key="1">
    <citation type="submission" date="2017-02" db="UniProtKB">
        <authorList>
            <consortium name="WormBaseParasite"/>
        </authorList>
    </citation>
    <scope>IDENTIFICATION</scope>
</reference>
<organism evidence="2 3">
    <name type="scientific">Strongyloides papillosus</name>
    <name type="common">Intestinal threadworm</name>
    <dbReference type="NCBI Taxonomy" id="174720"/>
    <lineage>
        <taxon>Eukaryota</taxon>
        <taxon>Metazoa</taxon>
        <taxon>Ecdysozoa</taxon>
        <taxon>Nematoda</taxon>
        <taxon>Chromadorea</taxon>
        <taxon>Rhabditida</taxon>
        <taxon>Tylenchina</taxon>
        <taxon>Panagrolaimomorpha</taxon>
        <taxon>Strongyloidoidea</taxon>
        <taxon>Strongyloididae</taxon>
        <taxon>Strongyloides</taxon>
    </lineage>
</organism>
<proteinExistence type="predicted"/>
<sequence length="113" mass="13281">MFFKYILYIFLLFSYFFTTLCAEQGNENFQKDETVVDEIAEIEKTVNAINSVPLEEKFNESKENIINILKTNESPLDKINHINQMMNKTNFTEDEQIQFYNTLSDAIMSSKNN</sequence>
<name>A0A0N5CE57_STREA</name>
<accession>A0A0N5CE57</accession>
<dbReference type="AlphaFoldDB" id="A0A0N5CE57"/>
<feature type="chain" id="PRO_5005895738" evidence="1">
    <location>
        <begin position="23"/>
        <end position="113"/>
    </location>
</feature>
<keyword evidence="1" id="KW-0732">Signal</keyword>
<dbReference type="WBParaSite" id="SPAL_0001614700.1">
    <property type="protein sequence ID" value="SPAL_0001614700.1"/>
    <property type="gene ID" value="SPAL_0001614700"/>
</dbReference>
<protein>
    <submittedName>
        <fullName evidence="3">DUF148 domain-containing protein</fullName>
    </submittedName>
</protein>
<keyword evidence="2" id="KW-1185">Reference proteome</keyword>
<evidence type="ECO:0000313" key="2">
    <source>
        <dbReference type="Proteomes" id="UP000046392"/>
    </source>
</evidence>
<evidence type="ECO:0000256" key="1">
    <source>
        <dbReference type="SAM" id="SignalP"/>
    </source>
</evidence>
<feature type="signal peptide" evidence="1">
    <location>
        <begin position="1"/>
        <end position="22"/>
    </location>
</feature>